<feature type="repeat" description="PPR" evidence="3">
    <location>
        <begin position="329"/>
        <end position="363"/>
    </location>
</feature>
<protein>
    <recommendedName>
        <fullName evidence="4">Pentatricopeptide repeat-containing protein-mitochondrial domain-containing protein</fullName>
    </recommendedName>
</protein>
<proteinExistence type="inferred from homology"/>
<dbReference type="Gene3D" id="1.25.40.10">
    <property type="entry name" value="Tetratricopeptide repeat domain"/>
    <property type="match status" value="3"/>
</dbReference>
<dbReference type="EMBL" id="JANAVB010008935">
    <property type="protein sequence ID" value="KAJ6841029.1"/>
    <property type="molecule type" value="Genomic_DNA"/>
</dbReference>
<comment type="similarity">
    <text evidence="1">Belongs to the PPR family. P subfamily.</text>
</comment>
<dbReference type="NCBIfam" id="TIGR00756">
    <property type="entry name" value="PPR"/>
    <property type="match status" value="2"/>
</dbReference>
<gene>
    <name evidence="5" type="ORF">M6B38_308820</name>
</gene>
<evidence type="ECO:0000256" key="2">
    <source>
        <dbReference type="ARBA" id="ARBA00022737"/>
    </source>
</evidence>
<accession>A0AAX6HJ35</accession>
<feature type="repeat" description="PPR" evidence="3">
    <location>
        <begin position="116"/>
        <end position="150"/>
    </location>
</feature>
<dbReference type="AlphaFoldDB" id="A0AAX6HJ35"/>
<dbReference type="PANTHER" id="PTHR47447:SF24">
    <property type="entry name" value="PENTATRICOPEPTIDE REPEAT-CONTAINING PROTEIN"/>
    <property type="match status" value="1"/>
</dbReference>
<evidence type="ECO:0000256" key="1">
    <source>
        <dbReference type="ARBA" id="ARBA00007626"/>
    </source>
</evidence>
<dbReference type="Pfam" id="PF23276">
    <property type="entry name" value="TPR_24"/>
    <property type="match status" value="1"/>
</dbReference>
<feature type="domain" description="Pentatricopeptide repeat-containing protein-mitochondrial" evidence="4">
    <location>
        <begin position="104"/>
        <end position="212"/>
    </location>
</feature>
<keyword evidence="6" id="KW-1185">Reference proteome</keyword>
<organism evidence="5 6">
    <name type="scientific">Iris pallida</name>
    <name type="common">Sweet iris</name>
    <dbReference type="NCBI Taxonomy" id="29817"/>
    <lineage>
        <taxon>Eukaryota</taxon>
        <taxon>Viridiplantae</taxon>
        <taxon>Streptophyta</taxon>
        <taxon>Embryophyta</taxon>
        <taxon>Tracheophyta</taxon>
        <taxon>Spermatophyta</taxon>
        <taxon>Magnoliopsida</taxon>
        <taxon>Liliopsida</taxon>
        <taxon>Asparagales</taxon>
        <taxon>Iridaceae</taxon>
        <taxon>Iridoideae</taxon>
        <taxon>Irideae</taxon>
        <taxon>Iris</taxon>
    </lineage>
</organism>
<reference evidence="5" key="2">
    <citation type="submission" date="2023-04" db="EMBL/GenBank/DDBJ databases">
        <authorList>
            <person name="Bruccoleri R.E."/>
            <person name="Oakeley E.J."/>
            <person name="Faust A.-M."/>
            <person name="Dessus-Babus S."/>
            <person name="Altorfer M."/>
            <person name="Burckhardt D."/>
            <person name="Oertli M."/>
            <person name="Naumann U."/>
            <person name="Petersen F."/>
            <person name="Wong J."/>
        </authorList>
    </citation>
    <scope>NUCLEOTIDE SEQUENCE</scope>
    <source>
        <strain evidence="5">GSM-AAB239-AS_SAM_17_03QT</strain>
        <tissue evidence="5">Leaf</tissue>
    </source>
</reference>
<evidence type="ECO:0000256" key="3">
    <source>
        <dbReference type="PROSITE-ProRule" id="PRU00708"/>
    </source>
</evidence>
<comment type="caution">
    <text evidence="5">The sequence shown here is derived from an EMBL/GenBank/DDBJ whole genome shotgun (WGS) entry which is preliminary data.</text>
</comment>
<keyword evidence="2" id="KW-0677">Repeat</keyword>
<dbReference type="PROSITE" id="PS51375">
    <property type="entry name" value="PPR"/>
    <property type="match status" value="3"/>
</dbReference>
<dbReference type="InterPro" id="IPR002885">
    <property type="entry name" value="PPR_rpt"/>
</dbReference>
<dbReference type="InterPro" id="IPR057027">
    <property type="entry name" value="TPR_mt"/>
</dbReference>
<dbReference type="InterPro" id="IPR011990">
    <property type="entry name" value="TPR-like_helical_dom_sf"/>
</dbReference>
<evidence type="ECO:0000259" key="4">
    <source>
        <dbReference type="Pfam" id="PF23276"/>
    </source>
</evidence>
<sequence>MASAKGDAAGATPAVPPPTDPIVRVFCDILSRVPAGEIESALTLTGLKPLPSHVESVLRLSYSHPASAVKFFRWSGLSTKHSHYAWNLMVDILGKNSLFEPMWDAIRSMKQESALTVATFASAFGSYCSAGKIKEAIMTFDVMDRYGIPRDTIAVNSLLSAICRQEGRTADAADFFDRVKSQIPPDADTFAILLEGWEKEGNLSRAKNTFGEMVIRVGWNADNMSAYDAFLTTLVRGRQPDEAINFLKVMKTKSCLPGIKFFANALDILVQSGDHVHAVALWDLMVTDSGLVPNLIMYNAVIALVCNASNVDCAYRYLDAMPFHGAFPDSLTYNTIFECLIRNRKASEAGKFLAEMRKNGQPPSPSNCAAAVRMFFEEFNPSDAVEVWNCVVEERIRPDEDCANELLIGLGNMGRLREARRYADDMIDIGIRLSSATMEKLKAAFYKGRKEDAYDHIAKRVKRHEKR</sequence>
<dbReference type="Proteomes" id="UP001140949">
    <property type="component" value="Unassembled WGS sequence"/>
</dbReference>
<dbReference type="PANTHER" id="PTHR47447">
    <property type="entry name" value="OS03G0856100 PROTEIN"/>
    <property type="match status" value="1"/>
</dbReference>
<dbReference type="Pfam" id="PF13041">
    <property type="entry name" value="PPR_2"/>
    <property type="match status" value="1"/>
</dbReference>
<feature type="repeat" description="PPR" evidence="3">
    <location>
        <begin position="223"/>
        <end position="257"/>
    </location>
</feature>
<name>A0AAX6HJ35_IRIPA</name>
<reference evidence="5" key="1">
    <citation type="journal article" date="2023" name="GigaByte">
        <title>Genome assembly of the bearded iris, Iris pallida Lam.</title>
        <authorList>
            <person name="Bruccoleri R.E."/>
            <person name="Oakeley E.J."/>
            <person name="Faust A.M.E."/>
            <person name="Altorfer M."/>
            <person name="Dessus-Babus S."/>
            <person name="Burckhardt D."/>
            <person name="Oertli M."/>
            <person name="Naumann U."/>
            <person name="Petersen F."/>
            <person name="Wong J."/>
        </authorList>
    </citation>
    <scope>NUCLEOTIDE SEQUENCE</scope>
    <source>
        <strain evidence="5">GSM-AAB239-AS_SAM_17_03QT</strain>
    </source>
</reference>
<evidence type="ECO:0000313" key="6">
    <source>
        <dbReference type="Proteomes" id="UP001140949"/>
    </source>
</evidence>
<evidence type="ECO:0000313" key="5">
    <source>
        <dbReference type="EMBL" id="KAJ6841029.1"/>
    </source>
</evidence>